<organism evidence="1 2">
    <name type="scientific">Dermacentor silvarum</name>
    <name type="common">Tick</name>
    <dbReference type="NCBI Taxonomy" id="543639"/>
    <lineage>
        <taxon>Eukaryota</taxon>
        <taxon>Metazoa</taxon>
        <taxon>Ecdysozoa</taxon>
        <taxon>Arthropoda</taxon>
        <taxon>Chelicerata</taxon>
        <taxon>Arachnida</taxon>
        <taxon>Acari</taxon>
        <taxon>Parasitiformes</taxon>
        <taxon>Ixodida</taxon>
        <taxon>Ixodoidea</taxon>
        <taxon>Ixodidae</taxon>
        <taxon>Rhipicephalinae</taxon>
        <taxon>Dermacentor</taxon>
    </lineage>
</organism>
<evidence type="ECO:0000313" key="2">
    <source>
        <dbReference type="Proteomes" id="UP000821865"/>
    </source>
</evidence>
<protein>
    <submittedName>
        <fullName evidence="1">Uncharacterized protein</fullName>
    </submittedName>
</protein>
<reference evidence="1" key="1">
    <citation type="submission" date="2020-05" db="EMBL/GenBank/DDBJ databases">
        <title>Large-scale comparative analyses of tick genomes elucidate their genetic diversity and vector capacities.</title>
        <authorList>
            <person name="Jia N."/>
            <person name="Wang J."/>
            <person name="Shi W."/>
            <person name="Du L."/>
            <person name="Sun Y."/>
            <person name="Zhan W."/>
            <person name="Jiang J."/>
            <person name="Wang Q."/>
            <person name="Zhang B."/>
            <person name="Ji P."/>
            <person name="Sakyi L.B."/>
            <person name="Cui X."/>
            <person name="Yuan T."/>
            <person name="Jiang B."/>
            <person name="Yang W."/>
            <person name="Lam T.T.-Y."/>
            <person name="Chang Q."/>
            <person name="Ding S."/>
            <person name="Wang X."/>
            <person name="Zhu J."/>
            <person name="Ruan X."/>
            <person name="Zhao L."/>
            <person name="Wei J."/>
            <person name="Que T."/>
            <person name="Du C."/>
            <person name="Cheng J."/>
            <person name="Dai P."/>
            <person name="Han X."/>
            <person name="Huang E."/>
            <person name="Gao Y."/>
            <person name="Liu J."/>
            <person name="Shao H."/>
            <person name="Ye R."/>
            <person name="Li L."/>
            <person name="Wei W."/>
            <person name="Wang X."/>
            <person name="Wang C."/>
            <person name="Yang T."/>
            <person name="Huo Q."/>
            <person name="Li W."/>
            <person name="Guo W."/>
            <person name="Chen H."/>
            <person name="Zhou L."/>
            <person name="Ni X."/>
            <person name="Tian J."/>
            <person name="Zhou Y."/>
            <person name="Sheng Y."/>
            <person name="Liu T."/>
            <person name="Pan Y."/>
            <person name="Xia L."/>
            <person name="Li J."/>
            <person name="Zhao F."/>
            <person name="Cao W."/>
        </authorList>
    </citation>
    <scope>NUCLEOTIDE SEQUENCE</scope>
    <source>
        <strain evidence="1">Dsil-2018</strain>
    </source>
</reference>
<gene>
    <name evidence="1" type="ORF">HPB49_003866</name>
</gene>
<name>A0ACB8DUW8_DERSI</name>
<dbReference type="EMBL" id="CM023470">
    <property type="protein sequence ID" value="KAH7977894.1"/>
    <property type="molecule type" value="Genomic_DNA"/>
</dbReference>
<comment type="caution">
    <text evidence="1">The sequence shown here is derived from an EMBL/GenBank/DDBJ whole genome shotgun (WGS) entry which is preliminary data.</text>
</comment>
<proteinExistence type="predicted"/>
<sequence>MGCRQSKIIDETASISAGSVQTVLRPRHQRRKHQIRWAKQASSCSGSRRVDTRVSAKYAVKAVIAKGRFSRVLRVENRLSKQPYAIKVIETRDGSHVETELAVLRRVRHPNVVRLDEVFCVGCRVYMVMELATGGNLLDKVEMCAPFVEADAARVIGMVACGLAHLHDLGIAHRNLQPENVLYAHPGAGAKVMIADFGEACAPRSGREAHMHTVCGGALHYTAPELVARRPYTRAVDMWALGVIACFLLTGALPFDADNDADLVRLILRAQLPTAERGWEHVSPEAKCVARRLLQRNPVQRLTAAELLRHPWVAAMVTTAGTAHRPAQIREATRTLWTPHFQVGHSIFPVLRTFLWIDHVAAARAPGSQVHRLRAGYVARTRASSVSPIEFSAPSTSMDDLEETAEMGWRTTRLRQPAKLSVGSSPQSDSTQTSSTRSRSKTRPPVKAQVLKAGRMPPLPSNEIKIIIRPKGALNIAKIGSPTVTTAVFQAAQLSPADIQQDTVCPNTQQNIVVVSTPSPQNADRYVCIKSIEVNGVTHDVNAYETTAEDITKGVIRGIPLSDTPQQINANIVNTRNPLALAAKRIGTTTAVVIAFSGHDVPYLVPYGATLIPCSLYRKQIEICYQCGRLGHRMDVCPFPNNKICRGCGVRNPPPDHTCNPKCSLCGGPHLTADKSCTARYKTSYVIRKRIGERRAAMQVTLQESDFPARNHKHRSRSRSASRSRQHCSRTPLRSRQRRSRSRSTSTPPAKPPTNKVSFAEALTGASREGRNTPSPTPTNTTNTNDNAEIAHLKKENAIMRDLIHKLSQEVRDLKQSKTPTPTPAEASPSSSHDAPMTPAPKKRALQEGAAGQVRSEVKDMLVSLQSTMETLQNAVESVQHALLALAQRVTNFENHLQTLPMPAPPARETPALPMMASPNPHHGPP</sequence>
<evidence type="ECO:0000313" key="1">
    <source>
        <dbReference type="EMBL" id="KAH7977894.1"/>
    </source>
</evidence>
<accession>A0ACB8DUW8</accession>
<keyword evidence="2" id="KW-1185">Reference proteome</keyword>
<dbReference type="Proteomes" id="UP000821865">
    <property type="component" value="Chromosome 1"/>
</dbReference>